<name>A0A2A5T1D5_9GAMM</name>
<dbReference type="GeneID" id="66952206"/>
<dbReference type="InterPro" id="IPR003481">
    <property type="entry name" value="FliD_N"/>
</dbReference>
<accession>A0A2A5T1D5</accession>
<evidence type="ECO:0000313" key="8">
    <source>
        <dbReference type="EMBL" id="PCS21979.1"/>
    </source>
</evidence>
<evidence type="ECO:0000256" key="5">
    <source>
        <dbReference type="RuleBase" id="RU362066"/>
    </source>
</evidence>
<comment type="caution">
    <text evidence="8">The sequence shown here is derived from an EMBL/GenBank/DDBJ whole genome shotgun (WGS) entry which is preliminary data.</text>
</comment>
<evidence type="ECO:0000256" key="1">
    <source>
        <dbReference type="ARBA" id="ARBA00009764"/>
    </source>
</evidence>
<dbReference type="PANTHER" id="PTHR30288:SF0">
    <property type="entry name" value="FLAGELLAR HOOK-ASSOCIATED PROTEIN 2"/>
    <property type="match status" value="1"/>
</dbReference>
<comment type="subcellular location">
    <subcellularLocation>
        <location evidence="5">Secreted</location>
    </subcellularLocation>
    <subcellularLocation>
        <location evidence="5">Bacterial flagellum</location>
    </subcellularLocation>
</comment>
<evidence type="ECO:0000259" key="7">
    <source>
        <dbReference type="Pfam" id="PF07195"/>
    </source>
</evidence>
<feature type="domain" description="Flagellar hook-associated protein 2 N-terminal" evidence="6">
    <location>
        <begin position="10"/>
        <end position="107"/>
    </location>
</feature>
<comment type="subunit">
    <text evidence="2 5">Homopentamer.</text>
</comment>
<feature type="domain" description="Flagellar hook-associated protein 2 C-terminal" evidence="7">
    <location>
        <begin position="219"/>
        <end position="443"/>
    </location>
</feature>
<reference evidence="9" key="1">
    <citation type="submission" date="2017-04" db="EMBL/GenBank/DDBJ databases">
        <title>Genome evolution of the luminous symbionts of deep sea anglerfish.</title>
        <authorList>
            <person name="Hendry T.A."/>
        </authorList>
    </citation>
    <scope>NUCLEOTIDE SEQUENCE [LARGE SCALE GENOMIC DNA]</scope>
</reference>
<sequence length="455" mass="49832">MDLSTTGLGSGMDIHSIVNKIVESVAAPKQERIFKRMNDVETNISAFGRFRNSLDAMKDLMYDLRHNNTFAAKVITSDNLDAVFASANHQAVIGVYSIAVEQLAQSHKLISDGLDADNDFGAGQLIVSLGGRTSTIEIPQASSSLRDIVHTINRKTSRSGVKASVINDNKSVRLILGGDKTGAENQISVTINAAMTSPLQALAYNSVSESNAMNEIHSAKDARILIDGLVSISSETNSFSDVIRGVNIDVLQLTLAEDGFVTVVVDEDRDAVKASISKFVDSYNAFYQVMQSLSKYDSQKQMGGSLVGDSVIRSVTSQLRSLFSTPIEGASKSLRTLSELGVVTTMEGRLEINHSLLDNQLRHNFSALEDFFGGNDGFAKKVEEMIHSFTGITGTLRNRENTLNKQKERLHNDQETLDRHMVDLENRTIRQFSSMDGAMMEMRSQISTMMSIMPT</sequence>
<keyword evidence="3 5" id="KW-0175">Coiled coil</keyword>
<dbReference type="Pfam" id="PF02465">
    <property type="entry name" value="FliD_N"/>
    <property type="match status" value="1"/>
</dbReference>
<keyword evidence="8" id="KW-0282">Flagellum</keyword>
<dbReference type="GO" id="GO:0007155">
    <property type="term" value="P:cell adhesion"/>
    <property type="evidence" value="ECO:0007669"/>
    <property type="project" value="InterPro"/>
</dbReference>
<keyword evidence="4 5" id="KW-0975">Bacterial flagellum</keyword>
<dbReference type="GO" id="GO:0009424">
    <property type="term" value="C:bacterial-type flagellum hook"/>
    <property type="evidence" value="ECO:0007669"/>
    <property type="project" value="UniProtKB-UniRule"/>
</dbReference>
<feature type="coiled-coil region" evidence="5">
    <location>
        <begin position="396"/>
        <end position="427"/>
    </location>
</feature>
<keyword evidence="5" id="KW-0964">Secreted</keyword>
<proteinExistence type="inferred from homology"/>
<dbReference type="InterPro" id="IPR010809">
    <property type="entry name" value="FliD_C"/>
</dbReference>
<dbReference type="GO" id="GO:0005576">
    <property type="term" value="C:extracellular region"/>
    <property type="evidence" value="ECO:0007669"/>
    <property type="project" value="UniProtKB-SubCell"/>
</dbReference>
<evidence type="ECO:0000256" key="4">
    <source>
        <dbReference type="ARBA" id="ARBA00023143"/>
    </source>
</evidence>
<dbReference type="PANTHER" id="PTHR30288">
    <property type="entry name" value="FLAGELLAR CAP/ASSEMBLY PROTEIN FLID"/>
    <property type="match status" value="1"/>
</dbReference>
<evidence type="ECO:0000259" key="6">
    <source>
        <dbReference type="Pfam" id="PF02465"/>
    </source>
</evidence>
<keyword evidence="8" id="KW-0966">Cell projection</keyword>
<protein>
    <recommendedName>
        <fullName evidence="5">Flagellar hook-associated protein 2</fullName>
        <shortName evidence="5">HAP2</shortName>
    </recommendedName>
    <alternativeName>
        <fullName evidence="5">Flagellar cap protein</fullName>
    </alternativeName>
</protein>
<evidence type="ECO:0000313" key="9">
    <source>
        <dbReference type="Proteomes" id="UP000219020"/>
    </source>
</evidence>
<organism evidence="8 9">
    <name type="scientific">Candidatus Enterovibrio escicola</name>
    <dbReference type="NCBI Taxonomy" id="1927127"/>
    <lineage>
        <taxon>Bacteria</taxon>
        <taxon>Pseudomonadati</taxon>
        <taxon>Pseudomonadota</taxon>
        <taxon>Gammaproteobacteria</taxon>
        <taxon>Vibrionales</taxon>
        <taxon>Vibrionaceae</taxon>
        <taxon>Enterovibrio</taxon>
    </lineage>
</organism>
<dbReference type="Pfam" id="PF07195">
    <property type="entry name" value="FliD_C"/>
    <property type="match status" value="1"/>
</dbReference>
<dbReference type="RefSeq" id="WP_097356942.1">
    <property type="nucleotide sequence ID" value="NZ_CAWNJE010000037.1"/>
</dbReference>
<keyword evidence="8" id="KW-0969">Cilium</keyword>
<keyword evidence="9" id="KW-1185">Reference proteome</keyword>
<dbReference type="EMBL" id="NBYY01000028">
    <property type="protein sequence ID" value="PCS21979.1"/>
    <property type="molecule type" value="Genomic_DNA"/>
</dbReference>
<evidence type="ECO:0000256" key="3">
    <source>
        <dbReference type="ARBA" id="ARBA00023054"/>
    </source>
</evidence>
<comment type="similarity">
    <text evidence="1 5">Belongs to the FliD family.</text>
</comment>
<dbReference type="Proteomes" id="UP000219020">
    <property type="component" value="Unassembled WGS sequence"/>
</dbReference>
<dbReference type="GO" id="GO:0009421">
    <property type="term" value="C:bacterial-type flagellum filament cap"/>
    <property type="evidence" value="ECO:0007669"/>
    <property type="project" value="InterPro"/>
</dbReference>
<gene>
    <name evidence="8" type="ORF">BTN49_2444</name>
</gene>
<comment type="function">
    <text evidence="5">Required for morphogenesis and for the elongation of the flagellar filament by facilitating polymerization of the flagellin monomers at the tip of growing filament. Forms a capping structure, which prevents flagellin subunits (transported through the central channel of the flagellum) from leaking out without polymerization at the distal end.</text>
</comment>
<dbReference type="GO" id="GO:0071973">
    <property type="term" value="P:bacterial-type flagellum-dependent cell motility"/>
    <property type="evidence" value="ECO:0007669"/>
    <property type="project" value="TreeGrafter"/>
</dbReference>
<evidence type="ECO:0000256" key="2">
    <source>
        <dbReference type="ARBA" id="ARBA00011255"/>
    </source>
</evidence>
<dbReference type="InterPro" id="IPR040026">
    <property type="entry name" value="FliD"/>
</dbReference>
<dbReference type="AlphaFoldDB" id="A0A2A5T1D5"/>